<dbReference type="Proteomes" id="UP000738349">
    <property type="component" value="Unassembled WGS sequence"/>
</dbReference>
<dbReference type="AlphaFoldDB" id="A0A9P9EXN6"/>
<keyword evidence="2" id="KW-0560">Oxidoreductase</keyword>
<dbReference type="GO" id="GO:0008199">
    <property type="term" value="F:ferric iron binding"/>
    <property type="evidence" value="ECO:0007669"/>
    <property type="project" value="InterPro"/>
</dbReference>
<evidence type="ECO:0000259" key="1">
    <source>
        <dbReference type="Pfam" id="PF00775"/>
    </source>
</evidence>
<dbReference type="SUPFAM" id="SSF49482">
    <property type="entry name" value="Aromatic compound dioxygenase"/>
    <property type="match status" value="1"/>
</dbReference>
<dbReference type="EMBL" id="JAGMUV010000008">
    <property type="protein sequence ID" value="KAH7146516.1"/>
    <property type="molecule type" value="Genomic_DNA"/>
</dbReference>
<reference evidence="2" key="1">
    <citation type="journal article" date="2021" name="Nat. Commun.">
        <title>Genetic determinants of endophytism in the Arabidopsis root mycobiome.</title>
        <authorList>
            <person name="Mesny F."/>
            <person name="Miyauchi S."/>
            <person name="Thiergart T."/>
            <person name="Pickel B."/>
            <person name="Atanasova L."/>
            <person name="Karlsson M."/>
            <person name="Huettel B."/>
            <person name="Barry K.W."/>
            <person name="Haridas S."/>
            <person name="Chen C."/>
            <person name="Bauer D."/>
            <person name="Andreopoulos W."/>
            <person name="Pangilinan J."/>
            <person name="LaButti K."/>
            <person name="Riley R."/>
            <person name="Lipzen A."/>
            <person name="Clum A."/>
            <person name="Drula E."/>
            <person name="Henrissat B."/>
            <person name="Kohler A."/>
            <person name="Grigoriev I.V."/>
            <person name="Martin F.M."/>
            <person name="Hacquard S."/>
        </authorList>
    </citation>
    <scope>NUCLEOTIDE SEQUENCE</scope>
    <source>
        <strain evidence="2">MPI-CAGE-AT-0147</strain>
    </source>
</reference>
<dbReference type="Gene3D" id="2.60.130.10">
    <property type="entry name" value="Aromatic compound dioxygenase"/>
    <property type="match status" value="1"/>
</dbReference>
<name>A0A9P9EXN6_9HYPO</name>
<dbReference type="Pfam" id="PF00775">
    <property type="entry name" value="Dioxygenase_C"/>
    <property type="match status" value="1"/>
</dbReference>
<gene>
    <name evidence="2" type="ORF">EDB81DRAFT_651485</name>
</gene>
<accession>A0A9P9EXN6</accession>
<dbReference type="OrthoDB" id="5403846at2759"/>
<sequence length="55" mass="6132">VPHDGPVRKLLQKIGRHPYRPGHMHFMFENPGDGNLITALYVKKVPAPIAMLCLG</sequence>
<keyword evidence="2" id="KW-0223">Dioxygenase</keyword>
<comment type="caution">
    <text evidence="2">The sequence shown here is derived from an EMBL/GenBank/DDBJ whole genome shotgun (WGS) entry which is preliminary data.</text>
</comment>
<feature type="non-terminal residue" evidence="2">
    <location>
        <position position="1"/>
    </location>
</feature>
<protein>
    <submittedName>
        <fullName evidence="2">Intradiol ring-cleavage dioxygenase</fullName>
    </submittedName>
</protein>
<dbReference type="InterPro" id="IPR015889">
    <property type="entry name" value="Intradiol_dOase_core"/>
</dbReference>
<dbReference type="GO" id="GO:0016702">
    <property type="term" value="F:oxidoreductase activity, acting on single donors with incorporation of molecular oxygen, incorporation of two atoms of oxygen"/>
    <property type="evidence" value="ECO:0007669"/>
    <property type="project" value="InterPro"/>
</dbReference>
<proteinExistence type="predicted"/>
<evidence type="ECO:0000313" key="3">
    <source>
        <dbReference type="Proteomes" id="UP000738349"/>
    </source>
</evidence>
<feature type="domain" description="Intradiol ring-cleavage dioxygenases" evidence="1">
    <location>
        <begin position="2"/>
        <end position="43"/>
    </location>
</feature>
<organism evidence="2 3">
    <name type="scientific">Dactylonectria macrodidyma</name>
    <dbReference type="NCBI Taxonomy" id="307937"/>
    <lineage>
        <taxon>Eukaryota</taxon>
        <taxon>Fungi</taxon>
        <taxon>Dikarya</taxon>
        <taxon>Ascomycota</taxon>
        <taxon>Pezizomycotina</taxon>
        <taxon>Sordariomycetes</taxon>
        <taxon>Hypocreomycetidae</taxon>
        <taxon>Hypocreales</taxon>
        <taxon>Nectriaceae</taxon>
        <taxon>Dactylonectria</taxon>
    </lineage>
</organism>
<evidence type="ECO:0000313" key="2">
    <source>
        <dbReference type="EMBL" id="KAH7146516.1"/>
    </source>
</evidence>
<keyword evidence="3" id="KW-1185">Reference proteome</keyword>
<dbReference type="InterPro" id="IPR000627">
    <property type="entry name" value="Intradiol_dOase_C"/>
</dbReference>